<organism evidence="6 7">
    <name type="scientific">Hymenochirus boettgeri</name>
    <name type="common">Congo dwarf clawed frog</name>
    <dbReference type="NCBI Taxonomy" id="247094"/>
    <lineage>
        <taxon>Eukaryota</taxon>
        <taxon>Metazoa</taxon>
        <taxon>Chordata</taxon>
        <taxon>Craniata</taxon>
        <taxon>Vertebrata</taxon>
        <taxon>Euteleostomi</taxon>
        <taxon>Amphibia</taxon>
        <taxon>Batrachia</taxon>
        <taxon>Anura</taxon>
        <taxon>Pipoidea</taxon>
        <taxon>Pipidae</taxon>
        <taxon>Pipinae</taxon>
        <taxon>Hymenochirus</taxon>
    </lineage>
</organism>
<dbReference type="InterPro" id="IPR013783">
    <property type="entry name" value="Ig-like_fold"/>
</dbReference>
<dbReference type="SUPFAM" id="SSF48726">
    <property type="entry name" value="Immunoglobulin"/>
    <property type="match status" value="2"/>
</dbReference>
<proteinExistence type="inferred from homology"/>
<dbReference type="PANTHER" id="PTHR44427:SF1">
    <property type="entry name" value="CARCINOEMBRYONIC ANTIGEN-RELATED CELL ADHESION MOLECULE 1"/>
    <property type="match status" value="1"/>
</dbReference>
<gene>
    <name evidence="6" type="ORF">GDO86_012294</name>
</gene>
<evidence type="ECO:0000256" key="3">
    <source>
        <dbReference type="ARBA" id="ARBA00023319"/>
    </source>
</evidence>
<reference evidence="6" key="1">
    <citation type="thesis" date="2020" institute="ProQuest LLC" country="789 East Eisenhower Parkway, Ann Arbor, MI, USA">
        <title>Comparative Genomics and Chromosome Evolution.</title>
        <authorList>
            <person name="Mudd A.B."/>
        </authorList>
    </citation>
    <scope>NUCLEOTIDE SEQUENCE</scope>
    <source>
        <strain evidence="6">Female2</strain>
        <tissue evidence="6">Blood</tissue>
    </source>
</reference>
<dbReference type="InterPro" id="IPR013106">
    <property type="entry name" value="Ig_V-set"/>
</dbReference>
<keyword evidence="1" id="KW-0732">Signal</keyword>
<comment type="similarity">
    <text evidence="4">Belongs to the immunoglobulin superfamily. CEA family.</text>
</comment>
<dbReference type="OrthoDB" id="6159398at2759"/>
<evidence type="ECO:0000256" key="2">
    <source>
        <dbReference type="ARBA" id="ARBA00023180"/>
    </source>
</evidence>
<accession>A0A8T2IS24</accession>
<evidence type="ECO:0000313" key="7">
    <source>
        <dbReference type="Proteomes" id="UP000812440"/>
    </source>
</evidence>
<dbReference type="EMBL" id="JAACNH010000008">
    <property type="protein sequence ID" value="KAG8433870.1"/>
    <property type="molecule type" value="Genomic_DNA"/>
</dbReference>
<keyword evidence="3" id="KW-0393">Immunoglobulin domain</keyword>
<comment type="caution">
    <text evidence="6">The sequence shown here is derived from an EMBL/GenBank/DDBJ whole genome shotgun (WGS) entry which is preliminary data.</text>
</comment>
<dbReference type="AlphaFoldDB" id="A0A8T2IS24"/>
<evidence type="ECO:0000256" key="4">
    <source>
        <dbReference type="ARBA" id="ARBA00038222"/>
    </source>
</evidence>
<keyword evidence="7" id="KW-1185">Reference proteome</keyword>
<dbReference type="InterPro" id="IPR007110">
    <property type="entry name" value="Ig-like_dom"/>
</dbReference>
<dbReference type="SMART" id="SM00409">
    <property type="entry name" value="IG"/>
    <property type="match status" value="2"/>
</dbReference>
<evidence type="ECO:0000313" key="6">
    <source>
        <dbReference type="EMBL" id="KAG8433870.1"/>
    </source>
</evidence>
<dbReference type="SMART" id="SM00408">
    <property type="entry name" value="IGc2"/>
    <property type="match status" value="1"/>
</dbReference>
<dbReference type="Gene3D" id="2.60.40.10">
    <property type="entry name" value="Immunoglobulins"/>
    <property type="match status" value="3"/>
</dbReference>
<protein>
    <recommendedName>
        <fullName evidence="5">Ig-like domain-containing protein</fullName>
    </recommendedName>
</protein>
<dbReference type="InterPro" id="IPR003599">
    <property type="entry name" value="Ig_sub"/>
</dbReference>
<keyword evidence="2" id="KW-0325">Glycoprotein</keyword>
<dbReference type="PANTHER" id="PTHR44427">
    <property type="entry name" value="CARCINOEMBRYONIC ANTIGEN-RELATED CELL ADHESION MOLECULE 19"/>
    <property type="match status" value="1"/>
</dbReference>
<dbReference type="InterPro" id="IPR003598">
    <property type="entry name" value="Ig_sub2"/>
</dbReference>
<evidence type="ECO:0000256" key="1">
    <source>
        <dbReference type="ARBA" id="ARBA00022729"/>
    </source>
</evidence>
<dbReference type="Proteomes" id="UP000812440">
    <property type="component" value="Chromosome 7"/>
</dbReference>
<sequence length="234" mass="25547">MDSACGIDIQLVPQYPVVSESVTLKVTGINGTIQNVSWYKGPTTDNVYRILSYSPPANPPQTQGPQYFSRASGSPDGSLQISHLLTTDQGYYTVQIQTDIEQLVTVNLPVYVPVTKPVISQSTNQAVESENITLSCNTTNAEKIIWSKVNGNLPSRVILSIDNRTVTFIRINRADTGQYQCEAENPVSKDISDPYTLTVNYGPENLKIQGQLTVNSGSPITLQCSADSLPEPTY</sequence>
<dbReference type="InterPro" id="IPR050831">
    <property type="entry name" value="CEA_cell_adhesion"/>
</dbReference>
<evidence type="ECO:0000259" key="5">
    <source>
        <dbReference type="PROSITE" id="PS50835"/>
    </source>
</evidence>
<dbReference type="Pfam" id="PF07686">
    <property type="entry name" value="V-set"/>
    <property type="match status" value="1"/>
</dbReference>
<dbReference type="InterPro" id="IPR036179">
    <property type="entry name" value="Ig-like_dom_sf"/>
</dbReference>
<dbReference type="PROSITE" id="PS50835">
    <property type="entry name" value="IG_LIKE"/>
    <property type="match status" value="1"/>
</dbReference>
<name>A0A8T2IS24_9PIPI</name>
<feature type="domain" description="Ig-like" evidence="5">
    <location>
        <begin position="109"/>
        <end position="192"/>
    </location>
</feature>
<dbReference type="Pfam" id="PF13927">
    <property type="entry name" value="Ig_3"/>
    <property type="match status" value="1"/>
</dbReference>
<feature type="non-terminal residue" evidence="6">
    <location>
        <position position="1"/>
    </location>
</feature>